<evidence type="ECO:0000256" key="3">
    <source>
        <dbReference type="ARBA" id="ARBA00023125"/>
    </source>
</evidence>
<dbReference type="GO" id="GO:0003700">
    <property type="term" value="F:DNA-binding transcription factor activity"/>
    <property type="evidence" value="ECO:0007669"/>
    <property type="project" value="InterPro"/>
</dbReference>
<dbReference type="AlphaFoldDB" id="A0A7X0PA17"/>
<dbReference type="PANTHER" id="PTHR30126:SF2">
    <property type="entry name" value="HTH-TYPE TRANSCRIPTIONAL REGULATOR YJIE"/>
    <property type="match status" value="1"/>
</dbReference>
<dbReference type="Pfam" id="PF00126">
    <property type="entry name" value="HTH_1"/>
    <property type="match status" value="1"/>
</dbReference>
<keyword evidence="2" id="KW-0805">Transcription regulation</keyword>
<evidence type="ECO:0000256" key="4">
    <source>
        <dbReference type="ARBA" id="ARBA00023163"/>
    </source>
</evidence>
<dbReference type="GO" id="GO:0000976">
    <property type="term" value="F:transcription cis-regulatory region binding"/>
    <property type="evidence" value="ECO:0007669"/>
    <property type="project" value="TreeGrafter"/>
</dbReference>
<name>A0A7X0PA17_9BURK</name>
<organism evidence="6 7">
    <name type="scientific">Acidovorax soli</name>
    <dbReference type="NCBI Taxonomy" id="592050"/>
    <lineage>
        <taxon>Bacteria</taxon>
        <taxon>Pseudomonadati</taxon>
        <taxon>Pseudomonadota</taxon>
        <taxon>Betaproteobacteria</taxon>
        <taxon>Burkholderiales</taxon>
        <taxon>Comamonadaceae</taxon>
        <taxon>Acidovorax</taxon>
    </lineage>
</organism>
<dbReference type="Pfam" id="PF03466">
    <property type="entry name" value="LysR_substrate"/>
    <property type="match status" value="1"/>
</dbReference>
<evidence type="ECO:0000256" key="2">
    <source>
        <dbReference type="ARBA" id="ARBA00023015"/>
    </source>
</evidence>
<evidence type="ECO:0000256" key="1">
    <source>
        <dbReference type="ARBA" id="ARBA00009437"/>
    </source>
</evidence>
<proteinExistence type="inferred from homology"/>
<comment type="caution">
    <text evidence="6">The sequence shown here is derived from an EMBL/GenBank/DDBJ whole genome shotgun (WGS) entry which is preliminary data.</text>
</comment>
<evidence type="ECO:0000313" key="6">
    <source>
        <dbReference type="EMBL" id="MBB6558085.1"/>
    </source>
</evidence>
<comment type="similarity">
    <text evidence="1">Belongs to the LysR transcriptional regulatory family.</text>
</comment>
<accession>A0A7X0PA17</accession>
<dbReference type="Gene3D" id="3.40.190.290">
    <property type="match status" value="1"/>
</dbReference>
<dbReference type="Proteomes" id="UP000575083">
    <property type="component" value="Unassembled WGS sequence"/>
</dbReference>
<reference evidence="6 7" key="1">
    <citation type="submission" date="2020-08" db="EMBL/GenBank/DDBJ databases">
        <title>Functional genomics of gut bacteria from endangered species of beetles.</title>
        <authorList>
            <person name="Carlos-Shanley C."/>
        </authorList>
    </citation>
    <scope>NUCLEOTIDE SEQUENCE [LARGE SCALE GENOMIC DNA]</scope>
    <source>
        <strain evidence="6 7">S00198</strain>
    </source>
</reference>
<evidence type="ECO:0000259" key="5">
    <source>
        <dbReference type="PROSITE" id="PS50931"/>
    </source>
</evidence>
<dbReference type="PANTHER" id="PTHR30126">
    <property type="entry name" value="HTH-TYPE TRANSCRIPTIONAL REGULATOR"/>
    <property type="match status" value="1"/>
</dbReference>
<keyword evidence="3 6" id="KW-0238">DNA-binding</keyword>
<feature type="domain" description="HTH lysR-type" evidence="5">
    <location>
        <begin position="1"/>
        <end position="58"/>
    </location>
</feature>
<dbReference type="InterPro" id="IPR005119">
    <property type="entry name" value="LysR_subst-bd"/>
</dbReference>
<dbReference type="InterPro" id="IPR000847">
    <property type="entry name" value="LysR_HTH_N"/>
</dbReference>
<evidence type="ECO:0000313" key="7">
    <source>
        <dbReference type="Proteomes" id="UP000575083"/>
    </source>
</evidence>
<dbReference type="SUPFAM" id="SSF46785">
    <property type="entry name" value="Winged helix' DNA-binding domain"/>
    <property type="match status" value="1"/>
</dbReference>
<dbReference type="Gene3D" id="1.10.10.10">
    <property type="entry name" value="Winged helix-like DNA-binding domain superfamily/Winged helix DNA-binding domain"/>
    <property type="match status" value="1"/>
</dbReference>
<sequence>MQLKWLEDFIVLAQERSFTRAAELRHVTHPAFGRRIRALEEWAGTPLVEKGGGPVTLTPAGKRFLETAGQMAHSLAQSHEELQSMAGRTARTVTIVTGRTLARTLLADWLVRLPRALHASELCIRTGSLAETVAQLERGEADFSLVYHHTALAVRLDARQFSHVTVASDRLVPVSRAATEGQPQHRLGSEGPATTAYLAYAPQLALGRLVEDHLANHPHAPRLQRVVECDSPDALYEYALRGVGAAWLPWSLVHADCKAQRLAPAGDARMEVRFDVRLYRPKRRLTPLAEAFWQAFAQR</sequence>
<protein>
    <submittedName>
        <fullName evidence="6">DNA-binding transcriptional LysR family regulator</fullName>
    </submittedName>
</protein>
<dbReference type="EMBL" id="JACHLK010000001">
    <property type="protein sequence ID" value="MBB6558085.1"/>
    <property type="molecule type" value="Genomic_DNA"/>
</dbReference>
<dbReference type="InterPro" id="IPR036390">
    <property type="entry name" value="WH_DNA-bd_sf"/>
</dbReference>
<keyword evidence="7" id="KW-1185">Reference proteome</keyword>
<dbReference type="SUPFAM" id="SSF53850">
    <property type="entry name" value="Periplasmic binding protein-like II"/>
    <property type="match status" value="1"/>
</dbReference>
<dbReference type="RefSeq" id="WP_184855480.1">
    <property type="nucleotide sequence ID" value="NZ_JACHLK010000001.1"/>
</dbReference>
<keyword evidence="4" id="KW-0804">Transcription</keyword>
<dbReference type="InterPro" id="IPR036388">
    <property type="entry name" value="WH-like_DNA-bd_sf"/>
</dbReference>
<gene>
    <name evidence="6" type="ORF">HNP48_000749</name>
</gene>
<dbReference type="PROSITE" id="PS50931">
    <property type="entry name" value="HTH_LYSR"/>
    <property type="match status" value="1"/>
</dbReference>